<accession>A0A9D5DCM3</accession>
<dbReference type="GO" id="GO:0005783">
    <property type="term" value="C:endoplasmic reticulum"/>
    <property type="evidence" value="ECO:0007669"/>
    <property type="project" value="TreeGrafter"/>
</dbReference>
<comment type="similarity">
    <text evidence="2">Belongs to the PER33/POM33 family.</text>
</comment>
<proteinExistence type="inferred from homology"/>
<keyword evidence="5 7" id="KW-0472">Membrane</keyword>
<dbReference type="GO" id="GO:0061024">
    <property type="term" value="P:membrane organization"/>
    <property type="evidence" value="ECO:0007669"/>
    <property type="project" value="TreeGrafter"/>
</dbReference>
<evidence type="ECO:0000256" key="3">
    <source>
        <dbReference type="ARBA" id="ARBA00022692"/>
    </source>
</evidence>
<sequence length="365" mass="41951">MPKRLRGRPRPIGHLYHSTTLSRGQRGKRGGLMGDEVDPQSAKRAAAAAYDYDGDPRWAEYWSNVLIPPNLASRPDVVDHYKRKFYQRFIDPDFVVETMTSSSSSQSARASMAAENAMPHNSGSNPARSAPQRRNMAPVQLDRQTIHFSLNAWVLVMAVIGVFLFVSTNLAHKAYRMSLLGTGCSSLYSLYIFYGKPRAWNLPAVKSWLHLVFPTKDFISFLYCLILVTSRMHFKFALIPVICRALEHSAKFLRRNFTYSSLYRKHLELPCLWVEAHATTLNFMSSKAEIGIGFLLIMSLFSWQRNILHTFMYWQLLKLMYHAPVTATYHRSVWARVGQVVTPFILHNAPFLNTPISAVQRWWFR</sequence>
<comment type="caution">
    <text evidence="8">The sequence shown here is derived from an EMBL/GenBank/DDBJ whole genome shotgun (WGS) entry which is preliminary data.</text>
</comment>
<reference evidence="8" key="2">
    <citation type="journal article" date="2022" name="Hortic Res">
        <title>The genome of Dioscorea zingiberensis sheds light on the biosynthesis, origin and evolution of the medicinally important diosgenin saponins.</title>
        <authorList>
            <person name="Li Y."/>
            <person name="Tan C."/>
            <person name="Li Z."/>
            <person name="Guo J."/>
            <person name="Li S."/>
            <person name="Chen X."/>
            <person name="Wang C."/>
            <person name="Dai X."/>
            <person name="Yang H."/>
            <person name="Song W."/>
            <person name="Hou L."/>
            <person name="Xu J."/>
            <person name="Tong Z."/>
            <person name="Xu A."/>
            <person name="Yuan X."/>
            <person name="Wang W."/>
            <person name="Yang Q."/>
            <person name="Chen L."/>
            <person name="Sun Z."/>
            <person name="Wang K."/>
            <person name="Pan B."/>
            <person name="Chen J."/>
            <person name="Bao Y."/>
            <person name="Liu F."/>
            <person name="Qi X."/>
            <person name="Gang D.R."/>
            <person name="Wen J."/>
            <person name="Li J."/>
        </authorList>
    </citation>
    <scope>NUCLEOTIDE SEQUENCE</scope>
    <source>
        <strain evidence="8">Dzin_1.0</strain>
    </source>
</reference>
<evidence type="ECO:0000256" key="6">
    <source>
        <dbReference type="SAM" id="MobiDB-lite"/>
    </source>
</evidence>
<feature type="transmembrane region" description="Helical" evidence="7">
    <location>
        <begin position="177"/>
        <end position="195"/>
    </location>
</feature>
<feature type="transmembrane region" description="Helical" evidence="7">
    <location>
        <begin position="150"/>
        <end position="171"/>
    </location>
</feature>
<dbReference type="InterPro" id="IPR005344">
    <property type="entry name" value="TMEM33/Pom33"/>
</dbReference>
<feature type="region of interest" description="Disordered" evidence="6">
    <location>
        <begin position="106"/>
        <end position="135"/>
    </location>
</feature>
<evidence type="ECO:0000313" key="8">
    <source>
        <dbReference type="EMBL" id="KAJ0989084.1"/>
    </source>
</evidence>
<dbReference type="Proteomes" id="UP001085076">
    <property type="component" value="Miscellaneous, Linkage group lg01"/>
</dbReference>
<comment type="subcellular location">
    <subcellularLocation>
        <location evidence="1">Membrane</location>
        <topology evidence="1">Multi-pass membrane protein</topology>
    </subcellularLocation>
</comment>
<feature type="transmembrane region" description="Helical" evidence="7">
    <location>
        <begin position="207"/>
        <end position="228"/>
    </location>
</feature>
<evidence type="ECO:0000256" key="1">
    <source>
        <dbReference type="ARBA" id="ARBA00004141"/>
    </source>
</evidence>
<organism evidence="8 9">
    <name type="scientific">Dioscorea zingiberensis</name>
    <dbReference type="NCBI Taxonomy" id="325984"/>
    <lineage>
        <taxon>Eukaryota</taxon>
        <taxon>Viridiplantae</taxon>
        <taxon>Streptophyta</taxon>
        <taxon>Embryophyta</taxon>
        <taxon>Tracheophyta</taxon>
        <taxon>Spermatophyta</taxon>
        <taxon>Magnoliopsida</taxon>
        <taxon>Liliopsida</taxon>
        <taxon>Dioscoreales</taxon>
        <taxon>Dioscoreaceae</taxon>
        <taxon>Dioscorea</taxon>
    </lineage>
</organism>
<dbReference type="Pfam" id="PF03661">
    <property type="entry name" value="TMEM33_Pom33"/>
    <property type="match status" value="1"/>
</dbReference>
<evidence type="ECO:0000256" key="5">
    <source>
        <dbReference type="ARBA" id="ARBA00023136"/>
    </source>
</evidence>
<keyword evidence="3 7" id="KW-0812">Transmembrane</keyword>
<reference evidence="8" key="1">
    <citation type="submission" date="2021-03" db="EMBL/GenBank/DDBJ databases">
        <authorList>
            <person name="Li Z."/>
            <person name="Yang C."/>
        </authorList>
    </citation>
    <scope>NUCLEOTIDE SEQUENCE</scope>
    <source>
        <strain evidence="8">Dzin_1.0</strain>
        <tissue evidence="8">Leaf</tissue>
    </source>
</reference>
<dbReference type="AlphaFoldDB" id="A0A9D5DCM3"/>
<evidence type="ECO:0000313" key="9">
    <source>
        <dbReference type="Proteomes" id="UP001085076"/>
    </source>
</evidence>
<gene>
    <name evidence="8" type="ORF">J5N97_007440</name>
</gene>
<keyword evidence="9" id="KW-1185">Reference proteome</keyword>
<evidence type="ECO:0008006" key="10">
    <source>
        <dbReference type="Google" id="ProtNLM"/>
    </source>
</evidence>
<keyword evidence="4 7" id="KW-1133">Transmembrane helix</keyword>
<dbReference type="InterPro" id="IPR051645">
    <property type="entry name" value="PER33/POM33_regulator"/>
</dbReference>
<evidence type="ECO:0000256" key="4">
    <source>
        <dbReference type="ARBA" id="ARBA00022989"/>
    </source>
</evidence>
<protein>
    <recommendedName>
        <fullName evidence="10">Transmembrane protein 33 homolog</fullName>
    </recommendedName>
</protein>
<evidence type="ECO:0000256" key="2">
    <source>
        <dbReference type="ARBA" id="ARBA00007322"/>
    </source>
</evidence>
<dbReference type="OrthoDB" id="2017147at2759"/>
<evidence type="ECO:0000256" key="7">
    <source>
        <dbReference type="SAM" id="Phobius"/>
    </source>
</evidence>
<dbReference type="EMBL" id="JAGGNH010000001">
    <property type="protein sequence ID" value="KAJ0989084.1"/>
    <property type="molecule type" value="Genomic_DNA"/>
</dbReference>
<dbReference type="GO" id="GO:0071786">
    <property type="term" value="P:endoplasmic reticulum tubular network organization"/>
    <property type="evidence" value="ECO:0007669"/>
    <property type="project" value="TreeGrafter"/>
</dbReference>
<dbReference type="PANTHER" id="PTHR12703:SF4">
    <property type="entry name" value="TRANSMEMBRANE PROTEIN 33"/>
    <property type="match status" value="1"/>
</dbReference>
<dbReference type="GO" id="GO:0016020">
    <property type="term" value="C:membrane"/>
    <property type="evidence" value="ECO:0007669"/>
    <property type="project" value="UniProtKB-SubCell"/>
</dbReference>
<dbReference type="PANTHER" id="PTHR12703">
    <property type="entry name" value="TRANSMEMBRANE PROTEIN 33"/>
    <property type="match status" value="1"/>
</dbReference>
<name>A0A9D5DCM3_9LILI</name>